<accession>A0A193G7P4</accession>
<protein>
    <submittedName>
        <fullName evidence="2">Uncharacterized protein</fullName>
    </submittedName>
</protein>
<feature type="compositionally biased region" description="Low complexity" evidence="1">
    <location>
        <begin position="1"/>
        <end position="12"/>
    </location>
</feature>
<reference evidence="2 3" key="1">
    <citation type="submission" date="2016-06" db="EMBL/GenBank/DDBJ databases">
        <title>Complete genome sequences of Bordetella bronchialis and Bordetella flabilis.</title>
        <authorList>
            <person name="LiPuma J.J."/>
            <person name="Spilker T."/>
        </authorList>
    </citation>
    <scope>NUCLEOTIDE SEQUENCE [LARGE SCALE GENOMIC DNA]</scope>
    <source>
        <strain evidence="2 3">AU10664</strain>
    </source>
</reference>
<dbReference type="Proteomes" id="UP000091926">
    <property type="component" value="Chromosome"/>
</dbReference>
<dbReference type="RefSeq" id="WP_066653238.1">
    <property type="nucleotide sequence ID" value="NZ_CP016172.1"/>
</dbReference>
<dbReference type="AlphaFoldDB" id="A0A193G7P4"/>
<gene>
    <name evidence="2" type="ORF">BAU07_01680</name>
</gene>
<evidence type="ECO:0000313" key="2">
    <source>
        <dbReference type="EMBL" id="ANN76002.1"/>
    </source>
</evidence>
<dbReference type="OrthoDB" id="8627807at2"/>
<name>A0A193G7P4_9BORD</name>
<dbReference type="EMBL" id="CP016172">
    <property type="protein sequence ID" value="ANN76002.1"/>
    <property type="molecule type" value="Genomic_DNA"/>
</dbReference>
<proteinExistence type="predicted"/>
<feature type="region of interest" description="Disordered" evidence="1">
    <location>
        <begin position="1"/>
        <end position="34"/>
    </location>
</feature>
<keyword evidence="3" id="KW-1185">Reference proteome</keyword>
<evidence type="ECO:0000256" key="1">
    <source>
        <dbReference type="SAM" id="MobiDB-lite"/>
    </source>
</evidence>
<organism evidence="2 3">
    <name type="scientific">Bordetella flabilis</name>
    <dbReference type="NCBI Taxonomy" id="463014"/>
    <lineage>
        <taxon>Bacteria</taxon>
        <taxon>Pseudomonadati</taxon>
        <taxon>Pseudomonadota</taxon>
        <taxon>Betaproteobacteria</taxon>
        <taxon>Burkholderiales</taxon>
        <taxon>Alcaligenaceae</taxon>
        <taxon>Bordetella</taxon>
    </lineage>
</organism>
<sequence length="682" mass="72653">MNSRAAAATADIAKADQTSACRPTALQTPDVDTQADPRSLIGARIAAARVLVGPKAKAMGQDNLLFAANAVHRKAQRSPRDYDARSASIALWREEAAAWARANDAGPGIGEATRLRAYQEQWSLALDPPPVPAFQDRSALATAYVLERSAAGLPYAIAQRPSPTPVPVKDLIEHYKDDPEVRTRYYGQFARYIESHLDRFSTLSAIADADRAGVHALRLYEAPTRLWHVEEVTQFPSGAHRLPSGAILSASGRSLGPSFIAELPGGQFVHVDARGTVKRLAGAVVRADGELHASAVLRAYGLAAQDPGGTGGPGAEYVVRAARRDAMPLRELVIGQRKQALGTAITQWKKDNYQASWGESIMGTIIPFYDVYHQLKWDPGYRVQFEDIAWDSVGLALTVASVAMIGLGGPAGVAAAAGAIRAAVGQGVREMVKAGLRSVVRHFSLKALLLQGAREAADFVVPVFSARELLRGIGHLAPLGKRAMLTALKETAATMQGADPRLLLDGIYEHLARTGAAGKTATPESIRRTLQAAAARPVPSRVYRGHSGNAGRKMLQAGVSIRPGTTGDDILVACIVHSASTGGSCGKVLSLSADRSVAVRFGKERPEPHLFAIDTTSAPGDFRTVEDILLNEGPRLVQQGKIQPGTLRAAIQNTLLHEESEIFYMGGSIPDRLIKTVSALPA</sequence>
<dbReference type="KEGG" id="bfz:BAU07_01680"/>
<feature type="compositionally biased region" description="Polar residues" evidence="1">
    <location>
        <begin position="16"/>
        <end position="31"/>
    </location>
</feature>
<evidence type="ECO:0000313" key="3">
    <source>
        <dbReference type="Proteomes" id="UP000091926"/>
    </source>
</evidence>